<dbReference type="OrthoDB" id="9835853at2"/>
<reference evidence="1 2" key="1">
    <citation type="submission" date="2019-08" db="EMBL/GenBank/DDBJ databases">
        <title>Complete genome sequence of Terriglobus albidus strain ORNL.</title>
        <authorList>
            <person name="Podar M."/>
        </authorList>
    </citation>
    <scope>NUCLEOTIDE SEQUENCE [LARGE SCALE GENOMIC DNA]</scope>
    <source>
        <strain evidence="1 2">ORNL</strain>
    </source>
</reference>
<proteinExistence type="predicted"/>
<dbReference type="AlphaFoldDB" id="A0A5B9EIZ0"/>
<organism evidence="1 2">
    <name type="scientific">Terriglobus albidus</name>
    <dbReference type="NCBI Taxonomy" id="1592106"/>
    <lineage>
        <taxon>Bacteria</taxon>
        <taxon>Pseudomonadati</taxon>
        <taxon>Acidobacteriota</taxon>
        <taxon>Terriglobia</taxon>
        <taxon>Terriglobales</taxon>
        <taxon>Acidobacteriaceae</taxon>
        <taxon>Terriglobus</taxon>
    </lineage>
</organism>
<accession>A0A5B9EIZ0</accession>
<dbReference type="RefSeq" id="WP_147649356.1">
    <property type="nucleotide sequence ID" value="NZ_CP042806.1"/>
</dbReference>
<gene>
    <name evidence="1" type="ORF">FTW19_20135</name>
</gene>
<protein>
    <recommendedName>
        <fullName evidence="3">Phasin family protein</fullName>
    </recommendedName>
</protein>
<evidence type="ECO:0008006" key="3">
    <source>
        <dbReference type="Google" id="ProtNLM"/>
    </source>
</evidence>
<keyword evidence="2" id="KW-1185">Reference proteome</keyword>
<sequence>MSTTQGFTSAAKQTEIVESIATLYTKGVERLAEAQKKMLDVAQQHNVETIDALKKMGLGTPGAPGLFVLDLAAASFGQYADLQKDAIDLAVEQSQTLAGIAKERVNSVSKTTDGVTALAQETVERATALQKKAIEFSAAQTKTVIDTFKQQSGVAGTPVEAAATSFQNGVETIAETQKELLNIAGKASQTKARA</sequence>
<evidence type="ECO:0000313" key="1">
    <source>
        <dbReference type="EMBL" id="QEE30086.1"/>
    </source>
</evidence>
<name>A0A5B9EIZ0_9BACT</name>
<dbReference type="Proteomes" id="UP000321820">
    <property type="component" value="Chromosome"/>
</dbReference>
<dbReference type="KEGG" id="talb:FTW19_20135"/>
<evidence type="ECO:0000313" key="2">
    <source>
        <dbReference type="Proteomes" id="UP000321820"/>
    </source>
</evidence>
<dbReference type="EMBL" id="CP042806">
    <property type="protein sequence ID" value="QEE30086.1"/>
    <property type="molecule type" value="Genomic_DNA"/>
</dbReference>